<evidence type="ECO:0000313" key="1">
    <source>
        <dbReference type="EMBL" id="SDL05173.1"/>
    </source>
</evidence>
<proteinExistence type="predicted"/>
<dbReference type="PROSITE" id="PS51318">
    <property type="entry name" value="TAT"/>
    <property type="match status" value="1"/>
</dbReference>
<dbReference type="EMBL" id="FNFE01000010">
    <property type="protein sequence ID" value="SDL05173.1"/>
    <property type="molecule type" value="Genomic_DNA"/>
</dbReference>
<dbReference type="Proteomes" id="UP000198882">
    <property type="component" value="Unassembled WGS sequence"/>
</dbReference>
<dbReference type="PROSITE" id="PS51257">
    <property type="entry name" value="PROKAR_LIPOPROTEIN"/>
    <property type="match status" value="1"/>
</dbReference>
<dbReference type="InterPro" id="IPR006311">
    <property type="entry name" value="TAT_signal"/>
</dbReference>
<reference evidence="2" key="1">
    <citation type="submission" date="2016-10" db="EMBL/GenBank/DDBJ databases">
        <authorList>
            <person name="Varghese N."/>
            <person name="Submissions S."/>
        </authorList>
    </citation>
    <scope>NUCLEOTIDE SEQUENCE [LARGE SCALE GENOMIC DNA]</scope>
    <source>
        <strain evidence="2">B4,CECT 8067,JCM 17497</strain>
    </source>
</reference>
<accession>A0A1G9GY22</accession>
<keyword evidence="2" id="KW-1185">Reference proteome</keyword>
<name>A0A1G9GY22_9EURY</name>
<gene>
    <name evidence="1" type="ORF">SAMN04515672_0045</name>
</gene>
<dbReference type="Pfam" id="PF20127">
    <property type="entry name" value="DUF6517"/>
    <property type="match status" value="1"/>
</dbReference>
<sequence length="218" mass="23507">MTVTRRDVLVAGATAGAGALAGCSGALEDSLSSMPAVVSPSALEETGYSEHAVEEVVVERTISRFGFKRSISVTNWYAEYDRSLSLGLPGLSRVQAAVVSVLTTPQVSFLGRTFNPVGEFSTDELVEMMQDRYDELEDVDRVDESSVSILGTETTLVRYTAAARLIPAATTIDVYVQLTEPVSHGDDFVIGVAVYPQVHGFETESGAVRTLLERLEHE</sequence>
<dbReference type="OrthoDB" id="205286at2157"/>
<protein>
    <submittedName>
        <fullName evidence="1">Uncharacterized protein</fullName>
    </submittedName>
</protein>
<organism evidence="1 2">
    <name type="scientific">Natronorubrum texcoconense</name>
    <dbReference type="NCBI Taxonomy" id="1095776"/>
    <lineage>
        <taxon>Archaea</taxon>
        <taxon>Methanobacteriati</taxon>
        <taxon>Methanobacteriota</taxon>
        <taxon>Stenosarchaea group</taxon>
        <taxon>Halobacteria</taxon>
        <taxon>Halobacteriales</taxon>
        <taxon>Natrialbaceae</taxon>
        <taxon>Natronorubrum</taxon>
    </lineage>
</organism>
<dbReference type="InterPro" id="IPR045396">
    <property type="entry name" value="DUF6517"/>
</dbReference>
<dbReference type="RefSeq" id="WP_090312235.1">
    <property type="nucleotide sequence ID" value="NZ_FNFE01000010.1"/>
</dbReference>
<evidence type="ECO:0000313" key="2">
    <source>
        <dbReference type="Proteomes" id="UP000198882"/>
    </source>
</evidence>
<dbReference type="AlphaFoldDB" id="A0A1G9GY22"/>